<dbReference type="InterPro" id="IPR036855">
    <property type="entry name" value="Znf_CCCH_sf"/>
</dbReference>
<evidence type="ECO:0000256" key="1">
    <source>
        <dbReference type="ARBA" id="ARBA00022723"/>
    </source>
</evidence>
<dbReference type="InterPro" id="IPR000571">
    <property type="entry name" value="Znf_CCCH"/>
</dbReference>
<evidence type="ECO:0000256" key="2">
    <source>
        <dbReference type="ARBA" id="ARBA00022771"/>
    </source>
</evidence>
<dbReference type="GeneID" id="68098978"/>
<reference evidence="7 8" key="1">
    <citation type="journal article" date="2018" name="BMC Genomics">
        <title>The genome of Naegleria lovaniensis, the basis for a comparative approach to unravel pathogenicity factors of the human pathogenic amoeba N. fowleri.</title>
        <authorList>
            <person name="Liechti N."/>
            <person name="Schurch N."/>
            <person name="Bruggmann R."/>
            <person name="Wittwer M."/>
        </authorList>
    </citation>
    <scope>NUCLEOTIDE SEQUENCE [LARGE SCALE GENOMIC DNA]</scope>
    <source>
        <strain evidence="7 8">ATCC 30569</strain>
    </source>
</reference>
<evidence type="ECO:0000259" key="6">
    <source>
        <dbReference type="PROSITE" id="PS50103"/>
    </source>
</evidence>
<sequence length="553" mass="60946">MNIPFRKDQHHHHHGSFDHHITAERNTLGSSSYMSDGAGLLSSSFSNASDLSSSSIGSYNSVNSTNSSLLSTSTAATGWMGMSPPNYVMGFNGGNHSSSSPQPNGYHHTKSKSMNSANNNMTTWLSSSGGNHHHSQQHPNNTMPQQDHHQHFGTSLLSNSHHHQLGTHQRRITTGSSSFDFSSSMDDISLMGHNSSVRGRSAATSTFNSVFGPTQTNSVPTELEIPSRTSVCSNNVMTNMAEEHVDPTMLLLDSPKVGHNHSRSQHLSHDDGINVNMFVRSVVGKVLSDDMEEFNSFHHVSGQQNHHHHHHNYQQQPALNNNLNMSPQPSSPLSRRFMSMSCPTVLNSFQNSIGFQLFQQQQQHPLQHDSHNGTNNSSVSSIDFDLIESVIAGDESTSDHTLQGKKPCKYFFSAEGCTYGDSCTFLHSLTPNTRNNPPNFVLGVSTTTTAPPLNGNLHGFSSHAPEHEDFHQNGFVMNKNEQLNAYQYHTMQQYPSNSSMVSTTHAVHGDVASSVNNVANHSNSSLVSHQQQTSNSPPQQQQQICQLWRRIRR</sequence>
<name>A0AA88GJZ2_NAELO</name>
<keyword evidence="3 4" id="KW-0862">Zinc</keyword>
<dbReference type="RefSeq" id="XP_044547215.1">
    <property type="nucleotide sequence ID" value="XM_044696394.1"/>
</dbReference>
<keyword evidence="2 4" id="KW-0863">Zinc-finger</keyword>
<dbReference type="EMBL" id="PYSW02000027">
    <property type="protein sequence ID" value="KAG2381535.1"/>
    <property type="molecule type" value="Genomic_DNA"/>
</dbReference>
<evidence type="ECO:0000256" key="5">
    <source>
        <dbReference type="SAM" id="MobiDB-lite"/>
    </source>
</evidence>
<comment type="caution">
    <text evidence="7">The sequence shown here is derived from an EMBL/GenBank/DDBJ whole genome shotgun (WGS) entry which is preliminary data.</text>
</comment>
<protein>
    <recommendedName>
        <fullName evidence="6">C3H1-type domain-containing protein</fullName>
    </recommendedName>
</protein>
<feature type="zinc finger region" description="C3H1-type" evidence="4">
    <location>
        <begin position="402"/>
        <end position="430"/>
    </location>
</feature>
<feature type="compositionally biased region" description="Basic residues" evidence="5">
    <location>
        <begin position="160"/>
        <end position="171"/>
    </location>
</feature>
<feature type="compositionally biased region" description="Polar residues" evidence="5">
    <location>
        <begin position="317"/>
        <end position="332"/>
    </location>
</feature>
<dbReference type="Proteomes" id="UP000816034">
    <property type="component" value="Unassembled WGS sequence"/>
</dbReference>
<evidence type="ECO:0000313" key="8">
    <source>
        <dbReference type="Proteomes" id="UP000816034"/>
    </source>
</evidence>
<feature type="region of interest" description="Disordered" evidence="5">
    <location>
        <begin position="159"/>
        <end position="178"/>
    </location>
</feature>
<dbReference type="GO" id="GO:0008270">
    <property type="term" value="F:zinc ion binding"/>
    <property type="evidence" value="ECO:0007669"/>
    <property type="project" value="UniProtKB-KW"/>
</dbReference>
<organism evidence="7 8">
    <name type="scientific">Naegleria lovaniensis</name>
    <name type="common">Amoeba</name>
    <dbReference type="NCBI Taxonomy" id="51637"/>
    <lineage>
        <taxon>Eukaryota</taxon>
        <taxon>Discoba</taxon>
        <taxon>Heterolobosea</taxon>
        <taxon>Tetramitia</taxon>
        <taxon>Eutetramitia</taxon>
        <taxon>Vahlkampfiidae</taxon>
        <taxon>Naegleria</taxon>
    </lineage>
</organism>
<dbReference type="SUPFAM" id="SSF90229">
    <property type="entry name" value="CCCH zinc finger"/>
    <property type="match status" value="1"/>
</dbReference>
<proteinExistence type="predicted"/>
<dbReference type="PROSITE" id="PS50103">
    <property type="entry name" value="ZF_C3H1"/>
    <property type="match status" value="1"/>
</dbReference>
<keyword evidence="8" id="KW-1185">Reference proteome</keyword>
<dbReference type="InterPro" id="IPR041367">
    <property type="entry name" value="Znf-CCCH_4"/>
</dbReference>
<feature type="domain" description="C3H1-type" evidence="6">
    <location>
        <begin position="402"/>
        <end position="430"/>
    </location>
</feature>
<evidence type="ECO:0000313" key="7">
    <source>
        <dbReference type="EMBL" id="KAG2381535.1"/>
    </source>
</evidence>
<accession>A0AA88GJZ2</accession>
<feature type="compositionally biased region" description="Polar residues" evidence="5">
    <location>
        <begin position="94"/>
        <end position="103"/>
    </location>
</feature>
<feature type="compositionally biased region" description="Low complexity" evidence="5">
    <location>
        <begin position="112"/>
        <end position="130"/>
    </location>
</feature>
<evidence type="ECO:0000256" key="4">
    <source>
        <dbReference type="PROSITE-ProRule" id="PRU00723"/>
    </source>
</evidence>
<feature type="region of interest" description="Disordered" evidence="5">
    <location>
        <begin position="91"/>
        <end position="153"/>
    </location>
</feature>
<evidence type="ECO:0000256" key="3">
    <source>
        <dbReference type="ARBA" id="ARBA00022833"/>
    </source>
</evidence>
<keyword evidence="1 4" id="KW-0479">Metal-binding</keyword>
<dbReference type="Gene3D" id="4.10.1000.10">
    <property type="entry name" value="Zinc finger, CCCH-type"/>
    <property type="match status" value="1"/>
</dbReference>
<dbReference type="AlphaFoldDB" id="A0AA88GJZ2"/>
<gene>
    <name evidence="7" type="ORF">C9374_006524</name>
</gene>
<feature type="region of interest" description="Disordered" evidence="5">
    <location>
        <begin position="301"/>
        <end position="332"/>
    </location>
</feature>
<dbReference type="Pfam" id="PF18044">
    <property type="entry name" value="zf-CCCH_4"/>
    <property type="match status" value="1"/>
</dbReference>
<feature type="region of interest" description="Disordered" evidence="5">
    <location>
        <begin position="521"/>
        <end position="543"/>
    </location>
</feature>